<dbReference type="InterPro" id="IPR012338">
    <property type="entry name" value="Beta-lactam/transpept-like"/>
</dbReference>
<dbReference type="InterPro" id="IPR023313">
    <property type="entry name" value="UBQ-conjugating_AS"/>
</dbReference>
<accession>A0A815RXT9</accession>
<dbReference type="Proteomes" id="UP000663852">
    <property type="component" value="Unassembled WGS sequence"/>
</dbReference>
<reference evidence="6" key="1">
    <citation type="submission" date="2021-02" db="EMBL/GenBank/DDBJ databases">
        <authorList>
            <person name="Nowell W R."/>
        </authorList>
    </citation>
    <scope>NUCLEOTIDE SEQUENCE</scope>
</reference>
<dbReference type="Pfam" id="PF00179">
    <property type="entry name" value="UQ_con"/>
    <property type="match status" value="1"/>
</dbReference>
<dbReference type="SUPFAM" id="SSF56601">
    <property type="entry name" value="beta-lactamase/transpeptidase-like"/>
    <property type="match status" value="1"/>
</dbReference>
<dbReference type="PANTHER" id="PTHR46825">
    <property type="entry name" value="D-ALANYL-D-ALANINE-CARBOXYPEPTIDASE/ENDOPEPTIDASE AMPH"/>
    <property type="match status" value="1"/>
</dbReference>
<evidence type="ECO:0000259" key="5">
    <source>
        <dbReference type="PROSITE" id="PS50127"/>
    </source>
</evidence>
<dbReference type="AlphaFoldDB" id="A0A815RXT9"/>
<evidence type="ECO:0000256" key="1">
    <source>
        <dbReference type="ARBA" id="ARBA00022679"/>
    </source>
</evidence>
<protein>
    <recommendedName>
        <fullName evidence="5">UBC core domain-containing protein</fullName>
    </recommendedName>
</protein>
<dbReference type="GO" id="GO:0016740">
    <property type="term" value="F:transferase activity"/>
    <property type="evidence" value="ECO:0007669"/>
    <property type="project" value="UniProtKB-KW"/>
</dbReference>
<dbReference type="EMBL" id="CAJNOJ010000550">
    <property type="protein sequence ID" value="CAF1482231.1"/>
    <property type="molecule type" value="Genomic_DNA"/>
</dbReference>
<dbReference type="InterPro" id="IPR016135">
    <property type="entry name" value="UBQ-conjugating_enzyme/RWD"/>
</dbReference>
<feature type="chain" id="PRO_5032991160" description="UBC core domain-containing protein" evidence="4">
    <location>
        <begin position="18"/>
        <end position="542"/>
    </location>
</feature>
<feature type="signal peptide" evidence="4">
    <location>
        <begin position="1"/>
        <end position="17"/>
    </location>
</feature>
<proteinExistence type="predicted"/>
<evidence type="ECO:0000313" key="7">
    <source>
        <dbReference type="Proteomes" id="UP000663852"/>
    </source>
</evidence>
<dbReference type="Gene3D" id="3.10.110.10">
    <property type="entry name" value="Ubiquitin Conjugating Enzyme"/>
    <property type="match status" value="1"/>
</dbReference>
<evidence type="ECO:0000256" key="3">
    <source>
        <dbReference type="PROSITE-ProRule" id="PRU10133"/>
    </source>
</evidence>
<dbReference type="PROSITE" id="PS00183">
    <property type="entry name" value="UBC_1"/>
    <property type="match status" value="1"/>
</dbReference>
<dbReference type="InterPro" id="IPR000608">
    <property type="entry name" value="UBC"/>
</dbReference>
<dbReference type="InterPro" id="IPR050491">
    <property type="entry name" value="AmpC-like"/>
</dbReference>
<name>A0A815RXT9_ADIRI</name>
<feature type="domain" description="UBC core" evidence="5">
    <location>
        <begin position="385"/>
        <end position="542"/>
    </location>
</feature>
<keyword evidence="2" id="KW-0833">Ubl conjugation pathway</keyword>
<evidence type="ECO:0000256" key="4">
    <source>
        <dbReference type="SAM" id="SignalP"/>
    </source>
</evidence>
<evidence type="ECO:0000313" key="6">
    <source>
        <dbReference type="EMBL" id="CAF1482231.1"/>
    </source>
</evidence>
<sequence length="542" mass="61327">MLVIFRTLTFVASIVYAGTEQCPPSKSSIENELHRVHIPGLAAIVVNATNVLYSEGFGYHSPLSTQHPIDPSRSIFVIASISKTFVALAAMQLVESEVLNLDNDVNYYLKFPTRIIHPLFPNATITMRHILSHSTGLGSNYEEDFQHGMPGDDFVKTNFTEVVLRYLTSTASWLSKAPGDVTYYSNINAAWAALVVERISHLSFERYVRLMILDRLDIEWTEASYRLADFASRREDIVEHFLYNTSLLATYQQIIPQLNVVQAANSSDWLYLPPYSISVYPAAMLRMSAYSLSIYLQSFLNNFTPRLLKKSSTVDEMLRIVRQEGPVDEPDVQYALIWNWRTQKSRRLVGHRGWMPGIAHSMMTNAERSLGVILLSSGDITWGDALAQQVSSTLKNKNNSNVGNFLCWIFPNVDCATYICICSTVLHNINIYNCILLQKNPAPLCFAEPKDPIEFPFKPPAVRFTTQIFHPNISTSGEICLDILHSQWSPALTIRGLLISVCSLLTDPNPEHGLNKEALKLFRTDRQTYDQLAKQWTELYAK</sequence>
<dbReference type="InterPro" id="IPR001466">
    <property type="entry name" value="Beta-lactam-related"/>
</dbReference>
<dbReference type="OrthoDB" id="5946976at2759"/>
<keyword evidence="1" id="KW-0808">Transferase</keyword>
<comment type="caution">
    <text evidence="6">The sequence shown here is derived from an EMBL/GenBank/DDBJ whole genome shotgun (WGS) entry which is preliminary data.</text>
</comment>
<organism evidence="6 7">
    <name type="scientific">Adineta ricciae</name>
    <name type="common">Rotifer</name>
    <dbReference type="NCBI Taxonomy" id="249248"/>
    <lineage>
        <taxon>Eukaryota</taxon>
        <taxon>Metazoa</taxon>
        <taxon>Spiralia</taxon>
        <taxon>Gnathifera</taxon>
        <taxon>Rotifera</taxon>
        <taxon>Eurotatoria</taxon>
        <taxon>Bdelloidea</taxon>
        <taxon>Adinetida</taxon>
        <taxon>Adinetidae</taxon>
        <taxon>Adineta</taxon>
    </lineage>
</organism>
<dbReference type="Pfam" id="PF00144">
    <property type="entry name" value="Beta-lactamase"/>
    <property type="match status" value="1"/>
</dbReference>
<keyword evidence="4" id="KW-0732">Signal</keyword>
<dbReference type="PROSITE" id="PS50127">
    <property type="entry name" value="UBC_2"/>
    <property type="match status" value="1"/>
</dbReference>
<feature type="active site" description="Glycyl thioester intermediate" evidence="3">
    <location>
        <position position="480"/>
    </location>
</feature>
<dbReference type="PANTHER" id="PTHR46825:SF9">
    <property type="entry name" value="BETA-LACTAMASE-RELATED DOMAIN-CONTAINING PROTEIN"/>
    <property type="match status" value="1"/>
</dbReference>
<dbReference type="Gene3D" id="3.40.710.10">
    <property type="entry name" value="DD-peptidase/beta-lactamase superfamily"/>
    <property type="match status" value="1"/>
</dbReference>
<dbReference type="SMART" id="SM00212">
    <property type="entry name" value="UBCc"/>
    <property type="match status" value="1"/>
</dbReference>
<gene>
    <name evidence="6" type="ORF">EDS130_LOCUS41508</name>
</gene>
<dbReference type="SUPFAM" id="SSF54495">
    <property type="entry name" value="UBC-like"/>
    <property type="match status" value="1"/>
</dbReference>
<evidence type="ECO:0000256" key="2">
    <source>
        <dbReference type="ARBA" id="ARBA00022786"/>
    </source>
</evidence>